<dbReference type="InterPro" id="IPR032047">
    <property type="entry name" value="ResT/TelK_cat"/>
</dbReference>
<sequence>SGVATVDESIANLPLLPEYVKKLAMSRNERDVLAKKATKALEKKSVNSMQINAASLIDECVSISGNPKSNPFDLACAIGLVSGRRMIEIFKTAEFELLDRDDRTLLFAGQAKKSFPCDADAYRIPTLAKSSAIVAGLRRLRDRKCADDMDNKQVNLKWSNSANTAARRLLGDGHHFHDLRAIYAVISFNATLPHSFSLNAFVAKVLGHAGLNNSLNYTSIHVN</sequence>
<comment type="caution">
    <text evidence="2">The sequence shown here is derived from an EMBL/GenBank/DDBJ whole genome shotgun (WGS) entry which is preliminary data.</text>
</comment>
<organism evidence="2 3">
    <name type="scientific">Tribonema minus</name>
    <dbReference type="NCBI Taxonomy" id="303371"/>
    <lineage>
        <taxon>Eukaryota</taxon>
        <taxon>Sar</taxon>
        <taxon>Stramenopiles</taxon>
        <taxon>Ochrophyta</taxon>
        <taxon>PX clade</taxon>
        <taxon>Xanthophyceae</taxon>
        <taxon>Tribonematales</taxon>
        <taxon>Tribonemataceae</taxon>
        <taxon>Tribonema</taxon>
    </lineage>
</organism>
<dbReference type="Proteomes" id="UP000664859">
    <property type="component" value="Unassembled WGS sequence"/>
</dbReference>
<evidence type="ECO:0000313" key="2">
    <source>
        <dbReference type="EMBL" id="KAG5191349.1"/>
    </source>
</evidence>
<accession>A0A836CMZ8</accession>
<reference evidence="2" key="1">
    <citation type="submission" date="2021-02" db="EMBL/GenBank/DDBJ databases">
        <title>First Annotated Genome of the Yellow-green Alga Tribonema minus.</title>
        <authorList>
            <person name="Mahan K.M."/>
        </authorList>
    </citation>
    <scope>NUCLEOTIDE SEQUENCE</scope>
    <source>
        <strain evidence="2">UTEX B ZZ1240</strain>
    </source>
</reference>
<dbReference type="Pfam" id="PF16684">
    <property type="entry name" value="ResT-TelK_cat"/>
    <property type="match status" value="1"/>
</dbReference>
<dbReference type="EMBL" id="JAFCMP010000021">
    <property type="protein sequence ID" value="KAG5191349.1"/>
    <property type="molecule type" value="Genomic_DNA"/>
</dbReference>
<keyword evidence="3" id="KW-1185">Reference proteome</keyword>
<gene>
    <name evidence="2" type="ORF">JKP88DRAFT_154228</name>
</gene>
<evidence type="ECO:0000313" key="3">
    <source>
        <dbReference type="Proteomes" id="UP000664859"/>
    </source>
</evidence>
<protein>
    <recommendedName>
        <fullName evidence="1">Telomere resolvase ResT/TelK catalytic domain-containing protein</fullName>
    </recommendedName>
</protein>
<proteinExistence type="predicted"/>
<feature type="domain" description="Telomere resolvase ResT/TelK catalytic" evidence="1">
    <location>
        <begin position="68"/>
        <end position="210"/>
    </location>
</feature>
<dbReference type="Gene3D" id="1.10.443.30">
    <property type="entry name" value="Telomere resolvase"/>
    <property type="match status" value="1"/>
</dbReference>
<dbReference type="InterPro" id="IPR038280">
    <property type="entry name" value="ResT/TelK_cat_sf"/>
</dbReference>
<dbReference type="AlphaFoldDB" id="A0A836CMZ8"/>
<feature type="non-terminal residue" evidence="2">
    <location>
        <position position="1"/>
    </location>
</feature>
<name>A0A836CMZ8_9STRA</name>
<feature type="non-terminal residue" evidence="2">
    <location>
        <position position="223"/>
    </location>
</feature>
<evidence type="ECO:0000259" key="1">
    <source>
        <dbReference type="Pfam" id="PF16684"/>
    </source>
</evidence>